<accession>A0ABQ2F235</accession>
<dbReference type="EMBL" id="BMPP01000038">
    <property type="protein sequence ID" value="GGK43257.1"/>
    <property type="molecule type" value="Genomic_DNA"/>
</dbReference>
<dbReference type="Proteomes" id="UP000647587">
    <property type="component" value="Unassembled WGS sequence"/>
</dbReference>
<feature type="domain" description="RES" evidence="1">
    <location>
        <begin position="11"/>
        <end position="134"/>
    </location>
</feature>
<organism evidence="2 3">
    <name type="scientific">Deinococcus malanensis</name>
    <dbReference type="NCBI Taxonomy" id="1706855"/>
    <lineage>
        <taxon>Bacteria</taxon>
        <taxon>Thermotogati</taxon>
        <taxon>Deinococcota</taxon>
        <taxon>Deinococci</taxon>
        <taxon>Deinococcales</taxon>
        <taxon>Deinococcaceae</taxon>
        <taxon>Deinococcus</taxon>
    </lineage>
</organism>
<protein>
    <recommendedName>
        <fullName evidence="1">RES domain-containing protein</fullName>
    </recommendedName>
</protein>
<name>A0ABQ2F235_9DEIO</name>
<dbReference type="SMART" id="SM00953">
    <property type="entry name" value="RES"/>
    <property type="match status" value="1"/>
</dbReference>
<dbReference type="RefSeq" id="WP_189012170.1">
    <property type="nucleotide sequence ID" value="NZ_BMPP01000038.1"/>
</dbReference>
<sequence length="152" mass="16840">MIAYRLVHRLALQQRPNPLTSSGAKGRWNTSGVYVTYLAEHAALAALELLNYAGVYRNMSGYRLYRVEVDDALIQDADASVDVRVHEQTQAYGDAWVQSGRSLGLRVASITGPESFNLLLNQRHEAFPTLQAVDLGEYSFDSRVTALLTPPT</sequence>
<evidence type="ECO:0000313" key="2">
    <source>
        <dbReference type="EMBL" id="GGK43257.1"/>
    </source>
</evidence>
<proteinExistence type="predicted"/>
<comment type="caution">
    <text evidence="2">The sequence shown here is derived from an EMBL/GenBank/DDBJ whole genome shotgun (WGS) entry which is preliminary data.</text>
</comment>
<evidence type="ECO:0000259" key="1">
    <source>
        <dbReference type="SMART" id="SM00953"/>
    </source>
</evidence>
<reference evidence="3" key="1">
    <citation type="journal article" date="2019" name="Int. J. Syst. Evol. Microbiol.">
        <title>The Global Catalogue of Microorganisms (GCM) 10K type strain sequencing project: providing services to taxonomists for standard genome sequencing and annotation.</title>
        <authorList>
            <consortium name="The Broad Institute Genomics Platform"/>
            <consortium name="The Broad Institute Genome Sequencing Center for Infectious Disease"/>
            <person name="Wu L."/>
            <person name="Ma J."/>
        </authorList>
    </citation>
    <scope>NUCLEOTIDE SEQUENCE [LARGE SCALE GENOMIC DNA]</scope>
    <source>
        <strain evidence="3">JCM 30331</strain>
    </source>
</reference>
<keyword evidence="3" id="KW-1185">Reference proteome</keyword>
<gene>
    <name evidence="2" type="ORF">GCM10008955_41270</name>
</gene>
<dbReference type="InterPro" id="IPR014914">
    <property type="entry name" value="RES_dom"/>
</dbReference>
<dbReference type="Pfam" id="PF08808">
    <property type="entry name" value="RES"/>
    <property type="match status" value="1"/>
</dbReference>
<evidence type="ECO:0000313" key="3">
    <source>
        <dbReference type="Proteomes" id="UP000647587"/>
    </source>
</evidence>